<dbReference type="Proteomes" id="UP000435649">
    <property type="component" value="Unassembled WGS sequence"/>
</dbReference>
<dbReference type="Pfam" id="PF13280">
    <property type="entry name" value="WYL"/>
    <property type="match status" value="1"/>
</dbReference>
<dbReference type="PANTHER" id="PTHR34580:SF1">
    <property type="entry name" value="PROTEIN PAFC"/>
    <property type="match status" value="1"/>
</dbReference>
<sequence>MVVSEHRLKRMIRIVDMMRKQQYPNYTKIRRAFEQATFDTTETMVLTCDRKTIWQDLKILKEEFHCPWEYDRSRHGYYLKDIHWDFAYPAYLSESQMMAMLVGRRISENIFPEPLKSDICSAVDYLLNVANPDLQKCSFVSQMKFFSARTGNVDPAIFKPVYQAWRDHFLLHIVYRDYQGNASVRDIEPHALFFRNNNWYIYARACNADEPRNFMIHRIQRAEVIQKTFEPDPEIYNNIRFTLTPVKDVVLRFHKDIHDSIFSNPFHENQEIIWDTDDPMFKLIKIPVAPQEILVQRILEQSGKLTVVKPDSLKEKVIEAARNVINAHSC</sequence>
<name>A0A844G6B8_9BACT</name>
<dbReference type="PANTHER" id="PTHR34580">
    <property type="match status" value="1"/>
</dbReference>
<dbReference type="AlphaFoldDB" id="A0A844G6B8"/>
<organism evidence="2 3">
    <name type="scientific">Victivallis lenta</name>
    <dbReference type="NCBI Taxonomy" id="2606640"/>
    <lineage>
        <taxon>Bacteria</taxon>
        <taxon>Pseudomonadati</taxon>
        <taxon>Lentisphaerota</taxon>
        <taxon>Lentisphaeria</taxon>
        <taxon>Victivallales</taxon>
        <taxon>Victivallaceae</taxon>
        <taxon>Victivallis</taxon>
    </lineage>
</organism>
<proteinExistence type="predicted"/>
<keyword evidence="3" id="KW-1185">Reference proteome</keyword>
<reference evidence="2 3" key="1">
    <citation type="submission" date="2019-08" db="EMBL/GenBank/DDBJ databases">
        <title>In-depth cultivation of the pig gut microbiome towards novel bacterial diversity and tailored functional studies.</title>
        <authorList>
            <person name="Wylensek D."/>
            <person name="Hitch T.C.A."/>
            <person name="Clavel T."/>
        </authorList>
    </citation>
    <scope>NUCLEOTIDE SEQUENCE [LARGE SCALE GENOMIC DNA]</scope>
    <source>
        <strain evidence="2 3">BBE-744-WT-12</strain>
    </source>
</reference>
<evidence type="ECO:0000313" key="3">
    <source>
        <dbReference type="Proteomes" id="UP000435649"/>
    </source>
</evidence>
<evidence type="ECO:0000259" key="1">
    <source>
        <dbReference type="Pfam" id="PF13280"/>
    </source>
</evidence>
<evidence type="ECO:0000313" key="2">
    <source>
        <dbReference type="EMBL" id="MST99377.1"/>
    </source>
</evidence>
<dbReference type="EMBL" id="VUNS01000035">
    <property type="protein sequence ID" value="MST99377.1"/>
    <property type="molecule type" value="Genomic_DNA"/>
</dbReference>
<dbReference type="InterPro" id="IPR051534">
    <property type="entry name" value="CBASS_pafABC_assoc_protein"/>
</dbReference>
<comment type="caution">
    <text evidence="2">The sequence shown here is derived from an EMBL/GenBank/DDBJ whole genome shotgun (WGS) entry which is preliminary data.</text>
</comment>
<dbReference type="RefSeq" id="WP_154420573.1">
    <property type="nucleotide sequence ID" value="NZ_VUNS01000035.1"/>
</dbReference>
<feature type="domain" description="WYL" evidence="1">
    <location>
        <begin position="157"/>
        <end position="224"/>
    </location>
</feature>
<gene>
    <name evidence="2" type="ORF">FYJ85_20325</name>
</gene>
<dbReference type="InterPro" id="IPR026881">
    <property type="entry name" value="WYL_dom"/>
</dbReference>
<dbReference type="PROSITE" id="PS52050">
    <property type="entry name" value="WYL"/>
    <property type="match status" value="1"/>
</dbReference>
<accession>A0A844G6B8</accession>
<protein>
    <submittedName>
        <fullName evidence="2">WYL domain-containing protein</fullName>
    </submittedName>
</protein>